<dbReference type="Pfam" id="PF12728">
    <property type="entry name" value="HTH_17"/>
    <property type="match status" value="1"/>
</dbReference>
<accession>A0A0F8ZXY8</accession>
<feature type="domain" description="Helix-turn-helix" evidence="2">
    <location>
        <begin position="30"/>
        <end position="73"/>
    </location>
</feature>
<evidence type="ECO:0000259" key="2">
    <source>
        <dbReference type="Pfam" id="PF12728"/>
    </source>
</evidence>
<evidence type="ECO:0000313" key="3">
    <source>
        <dbReference type="EMBL" id="KKK71274.1"/>
    </source>
</evidence>
<feature type="region of interest" description="Disordered" evidence="1">
    <location>
        <begin position="1"/>
        <end position="26"/>
    </location>
</feature>
<dbReference type="EMBL" id="LAZR01057812">
    <property type="protein sequence ID" value="KKK71274.1"/>
    <property type="molecule type" value="Genomic_DNA"/>
</dbReference>
<dbReference type="InterPro" id="IPR041657">
    <property type="entry name" value="HTH_17"/>
</dbReference>
<proteinExistence type="predicted"/>
<evidence type="ECO:0000256" key="1">
    <source>
        <dbReference type="SAM" id="MobiDB-lite"/>
    </source>
</evidence>
<comment type="caution">
    <text evidence="3">The sequence shown here is derived from an EMBL/GenBank/DDBJ whole genome shotgun (WGS) entry which is preliminary data.</text>
</comment>
<gene>
    <name evidence="3" type="ORF">LCGC14_2915580</name>
</gene>
<dbReference type="AlphaFoldDB" id="A0A0F8ZXY8"/>
<sequence length="79" mass="9058">TLVRDSLTRIQAEQPPPEDSGPGAFDRAGAARYLDLSVGTLDKLRRADEIDEITVHGKPRFPRSELDKYIRKQLRNKRR</sequence>
<protein>
    <recommendedName>
        <fullName evidence="2">Helix-turn-helix domain-containing protein</fullName>
    </recommendedName>
</protein>
<feature type="non-terminal residue" evidence="3">
    <location>
        <position position="1"/>
    </location>
</feature>
<reference evidence="3" key="1">
    <citation type="journal article" date="2015" name="Nature">
        <title>Complex archaea that bridge the gap between prokaryotes and eukaryotes.</title>
        <authorList>
            <person name="Spang A."/>
            <person name="Saw J.H."/>
            <person name="Jorgensen S.L."/>
            <person name="Zaremba-Niedzwiedzka K."/>
            <person name="Martijn J."/>
            <person name="Lind A.E."/>
            <person name="van Eijk R."/>
            <person name="Schleper C."/>
            <person name="Guy L."/>
            <person name="Ettema T.J."/>
        </authorList>
    </citation>
    <scope>NUCLEOTIDE SEQUENCE</scope>
</reference>
<name>A0A0F8ZXY8_9ZZZZ</name>
<organism evidence="3">
    <name type="scientific">marine sediment metagenome</name>
    <dbReference type="NCBI Taxonomy" id="412755"/>
    <lineage>
        <taxon>unclassified sequences</taxon>
        <taxon>metagenomes</taxon>
        <taxon>ecological metagenomes</taxon>
    </lineage>
</organism>